<dbReference type="RefSeq" id="WP_072781189.1">
    <property type="nucleotide sequence ID" value="NZ_CP045292.1"/>
</dbReference>
<gene>
    <name evidence="3" type="ORF">SAMN05444337_0447</name>
</gene>
<feature type="transmembrane region" description="Helical" evidence="1">
    <location>
        <begin position="50"/>
        <end position="68"/>
    </location>
</feature>
<keyword evidence="1" id="KW-0472">Membrane</keyword>
<proteinExistence type="predicted"/>
<keyword evidence="1" id="KW-1133">Transmembrane helix</keyword>
<evidence type="ECO:0000256" key="1">
    <source>
        <dbReference type="SAM" id="Phobius"/>
    </source>
</evidence>
<keyword evidence="4" id="KW-1185">Reference proteome</keyword>
<reference evidence="3 4" key="1">
    <citation type="submission" date="2016-11" db="EMBL/GenBank/DDBJ databases">
        <authorList>
            <person name="Jaros S."/>
            <person name="Januszkiewicz K."/>
            <person name="Wedrychowicz H."/>
        </authorList>
    </citation>
    <scope>NUCLEOTIDE SEQUENCE [LARGE SCALE GENOMIC DNA]</scope>
    <source>
        <strain evidence="3 4">DSM 22807</strain>
    </source>
</reference>
<evidence type="ECO:0000313" key="4">
    <source>
        <dbReference type="Proteomes" id="UP000184232"/>
    </source>
</evidence>
<feature type="domain" description="DUF2061" evidence="2">
    <location>
        <begin position="24"/>
        <end position="74"/>
    </location>
</feature>
<sequence length="78" mass="9182">MILDILRSKKTNEIFSRNTKISALKAVTWRLLGTIDTMVISYFMTGSVKIAFSIGSFEVFTKMVLYFIHEKVWDRWTR</sequence>
<accession>A0A1M6CRG9</accession>
<dbReference type="OrthoDB" id="197461at2"/>
<keyword evidence="1" id="KW-0812">Transmembrane</keyword>
<protein>
    <submittedName>
        <fullName evidence="3">Uncharacterized membrane protein</fullName>
    </submittedName>
</protein>
<dbReference type="EMBL" id="FQZH01000001">
    <property type="protein sequence ID" value="SHI63576.1"/>
    <property type="molecule type" value="Genomic_DNA"/>
</dbReference>
<evidence type="ECO:0000259" key="2">
    <source>
        <dbReference type="Pfam" id="PF09834"/>
    </source>
</evidence>
<dbReference type="Pfam" id="PF09834">
    <property type="entry name" value="DUF2061"/>
    <property type="match status" value="1"/>
</dbReference>
<name>A0A1M6CRG9_9FLAO</name>
<evidence type="ECO:0000313" key="3">
    <source>
        <dbReference type="EMBL" id="SHI63576.1"/>
    </source>
</evidence>
<dbReference type="STRING" id="683124.SAMN05444337_0447"/>
<organism evidence="3 4">
    <name type="scientific">Flavobacterium haoranii</name>
    <dbReference type="NCBI Taxonomy" id="683124"/>
    <lineage>
        <taxon>Bacteria</taxon>
        <taxon>Pseudomonadati</taxon>
        <taxon>Bacteroidota</taxon>
        <taxon>Flavobacteriia</taxon>
        <taxon>Flavobacteriales</taxon>
        <taxon>Flavobacteriaceae</taxon>
        <taxon>Flavobacterium</taxon>
    </lineage>
</organism>
<dbReference type="AlphaFoldDB" id="A0A1M6CRG9"/>
<dbReference type="Proteomes" id="UP000184232">
    <property type="component" value="Unassembled WGS sequence"/>
</dbReference>
<dbReference type="InterPro" id="IPR018638">
    <property type="entry name" value="DUF2061_membrane"/>
</dbReference>